<dbReference type="PANTHER" id="PTHR35043:SF9">
    <property type="match status" value="1"/>
</dbReference>
<keyword evidence="1" id="KW-0472">Membrane</keyword>
<keyword evidence="3" id="KW-1185">Reference proteome</keyword>
<sequence length="244" mass="28506">WHLEPTFRGTFSILSSCMITIALCVWTAVHLNIPEPGQHGWLCRQNRRKVFWLVLGMFAPGVIAWVAFQQGKEASRTLSEMRQMFRQEERPRRWWPLSNSKRLAWKEKSSTYNREEWTMSHSFYALMGGLAVDIKDWRFLTTERYKQITLTIEGLEWIATHTPELIPVLSETQIQDKSKANGLAKFLVCVQTTWFYGQCITLLVQGLTISLLELNTFAHAICTLLNYIFWWHKPLDVAEPTIIQ</sequence>
<gene>
    <name evidence="2" type="ORF">K458DRAFT_279966</name>
</gene>
<evidence type="ECO:0000313" key="2">
    <source>
        <dbReference type="EMBL" id="KAF2689393.1"/>
    </source>
</evidence>
<feature type="non-terminal residue" evidence="2">
    <location>
        <position position="244"/>
    </location>
</feature>
<dbReference type="EMBL" id="MU005572">
    <property type="protein sequence ID" value="KAF2689393.1"/>
    <property type="molecule type" value="Genomic_DNA"/>
</dbReference>
<keyword evidence="1" id="KW-0812">Transmembrane</keyword>
<dbReference type="PANTHER" id="PTHR35043">
    <property type="entry name" value="TRANSCRIPTION FACTOR DOMAIN-CONTAINING PROTEIN"/>
    <property type="match status" value="1"/>
</dbReference>
<accession>A0A6G1JGX3</accession>
<dbReference type="Proteomes" id="UP000799291">
    <property type="component" value="Unassembled WGS sequence"/>
</dbReference>
<evidence type="ECO:0000256" key="1">
    <source>
        <dbReference type="SAM" id="Phobius"/>
    </source>
</evidence>
<feature type="transmembrane region" description="Helical" evidence="1">
    <location>
        <begin position="6"/>
        <end position="29"/>
    </location>
</feature>
<dbReference type="OrthoDB" id="9451547at2759"/>
<proteinExistence type="predicted"/>
<dbReference type="AlphaFoldDB" id="A0A6G1JGX3"/>
<feature type="transmembrane region" description="Helical" evidence="1">
    <location>
        <begin position="50"/>
        <end position="68"/>
    </location>
</feature>
<feature type="non-terminal residue" evidence="2">
    <location>
        <position position="1"/>
    </location>
</feature>
<evidence type="ECO:0000313" key="3">
    <source>
        <dbReference type="Proteomes" id="UP000799291"/>
    </source>
</evidence>
<reference evidence="2" key="1">
    <citation type="journal article" date="2020" name="Stud. Mycol.">
        <title>101 Dothideomycetes genomes: a test case for predicting lifestyles and emergence of pathogens.</title>
        <authorList>
            <person name="Haridas S."/>
            <person name="Albert R."/>
            <person name="Binder M."/>
            <person name="Bloem J."/>
            <person name="Labutti K."/>
            <person name="Salamov A."/>
            <person name="Andreopoulos B."/>
            <person name="Baker S."/>
            <person name="Barry K."/>
            <person name="Bills G."/>
            <person name="Bluhm B."/>
            <person name="Cannon C."/>
            <person name="Castanera R."/>
            <person name="Culley D."/>
            <person name="Daum C."/>
            <person name="Ezra D."/>
            <person name="Gonzalez J."/>
            <person name="Henrissat B."/>
            <person name="Kuo A."/>
            <person name="Liang C."/>
            <person name="Lipzen A."/>
            <person name="Lutzoni F."/>
            <person name="Magnuson J."/>
            <person name="Mondo S."/>
            <person name="Nolan M."/>
            <person name="Ohm R."/>
            <person name="Pangilinan J."/>
            <person name="Park H.-J."/>
            <person name="Ramirez L."/>
            <person name="Alfaro M."/>
            <person name="Sun H."/>
            <person name="Tritt A."/>
            <person name="Yoshinaga Y."/>
            <person name="Zwiers L.-H."/>
            <person name="Turgeon B."/>
            <person name="Goodwin S."/>
            <person name="Spatafora J."/>
            <person name="Crous P."/>
            <person name="Grigoriev I."/>
        </authorList>
    </citation>
    <scope>NUCLEOTIDE SEQUENCE</scope>
    <source>
        <strain evidence="2">CBS 122367</strain>
    </source>
</reference>
<keyword evidence="1" id="KW-1133">Transmembrane helix</keyword>
<protein>
    <submittedName>
        <fullName evidence="2">Uncharacterized protein</fullName>
    </submittedName>
</protein>
<name>A0A6G1JGX3_9PLEO</name>
<organism evidence="2 3">
    <name type="scientific">Lentithecium fluviatile CBS 122367</name>
    <dbReference type="NCBI Taxonomy" id="1168545"/>
    <lineage>
        <taxon>Eukaryota</taxon>
        <taxon>Fungi</taxon>
        <taxon>Dikarya</taxon>
        <taxon>Ascomycota</taxon>
        <taxon>Pezizomycotina</taxon>
        <taxon>Dothideomycetes</taxon>
        <taxon>Pleosporomycetidae</taxon>
        <taxon>Pleosporales</taxon>
        <taxon>Massarineae</taxon>
        <taxon>Lentitheciaceae</taxon>
        <taxon>Lentithecium</taxon>
    </lineage>
</organism>